<dbReference type="EMBL" id="BART01037130">
    <property type="protein sequence ID" value="GAH05715.1"/>
    <property type="molecule type" value="Genomic_DNA"/>
</dbReference>
<comment type="caution">
    <text evidence="1">The sequence shown here is derived from an EMBL/GenBank/DDBJ whole genome shotgun (WGS) entry which is preliminary data.</text>
</comment>
<accession>X1DBM1</accession>
<proteinExistence type="predicted"/>
<gene>
    <name evidence="1" type="ORF">S01H4_62282</name>
</gene>
<name>X1DBM1_9ZZZZ</name>
<organism evidence="1">
    <name type="scientific">marine sediment metagenome</name>
    <dbReference type="NCBI Taxonomy" id="412755"/>
    <lineage>
        <taxon>unclassified sequences</taxon>
        <taxon>metagenomes</taxon>
        <taxon>ecological metagenomes</taxon>
    </lineage>
</organism>
<dbReference type="AlphaFoldDB" id="X1DBM1"/>
<feature type="non-terminal residue" evidence="1">
    <location>
        <position position="99"/>
    </location>
</feature>
<sequence>MVERIPEELLIKKVPEYVVPKYEGETGVWTPKGLEPPREIVIPEREEITAVGLIPKVARYAPEVAAYTFAPSVTLTADILAASEKMKTLEKDVRAETLK</sequence>
<protein>
    <submittedName>
        <fullName evidence="1">Uncharacterized protein</fullName>
    </submittedName>
</protein>
<evidence type="ECO:0000313" key="1">
    <source>
        <dbReference type="EMBL" id="GAH05715.1"/>
    </source>
</evidence>
<reference evidence="1" key="1">
    <citation type="journal article" date="2014" name="Front. Microbiol.">
        <title>High frequency of phylogenetically diverse reductive dehalogenase-homologous genes in deep subseafloor sedimentary metagenomes.</title>
        <authorList>
            <person name="Kawai M."/>
            <person name="Futagami T."/>
            <person name="Toyoda A."/>
            <person name="Takaki Y."/>
            <person name="Nishi S."/>
            <person name="Hori S."/>
            <person name="Arai W."/>
            <person name="Tsubouchi T."/>
            <person name="Morono Y."/>
            <person name="Uchiyama I."/>
            <person name="Ito T."/>
            <person name="Fujiyama A."/>
            <person name="Inagaki F."/>
            <person name="Takami H."/>
        </authorList>
    </citation>
    <scope>NUCLEOTIDE SEQUENCE</scope>
    <source>
        <strain evidence="1">Expedition CK06-06</strain>
    </source>
</reference>